<organism evidence="2 3">
    <name type="scientific">Pseudomonas laurentiana</name>
    <dbReference type="NCBI Taxonomy" id="2364649"/>
    <lineage>
        <taxon>Bacteria</taxon>
        <taxon>Pseudomonadati</taxon>
        <taxon>Pseudomonadota</taxon>
        <taxon>Gammaproteobacteria</taxon>
        <taxon>Pseudomonadales</taxon>
        <taxon>Pseudomonadaceae</taxon>
        <taxon>Pseudomonas</taxon>
    </lineage>
</organism>
<evidence type="ECO:0000313" key="3">
    <source>
        <dbReference type="Proteomes" id="UP000471751"/>
    </source>
</evidence>
<feature type="domain" description="(S)-ureidoglycine aminohydrolase cupin" evidence="1">
    <location>
        <begin position="41"/>
        <end position="113"/>
    </location>
</feature>
<sequence length="120" mass="13564">MKIQQIVDFSQAMTEAERYRPAAEKILKGDPEQAVYNHYASPCGQFAAGVWEGAVGQWTVNYTEHEYCEIVQGVSVLRDSDGQAKTLRVGDRFVIPAGFKGTWEVLEPCRKIYVMFEQKA</sequence>
<keyword evidence="3" id="KW-1185">Reference proteome</keyword>
<reference evidence="2 3" key="1">
    <citation type="submission" date="2020-02" db="EMBL/GenBank/DDBJ databases">
        <title>Broccoli isolated Pseudomonas sp.</title>
        <authorList>
            <person name="Fujikawa T."/>
            <person name="Sawada H."/>
        </authorList>
    </citation>
    <scope>NUCLEOTIDE SEQUENCE [LARGE SCALE GENOMIC DNA]</scope>
    <source>
        <strain evidence="2 3">JCM 32154</strain>
    </source>
</reference>
<proteinExistence type="predicted"/>
<gene>
    <name evidence="2" type="ORF">G3O07_20800</name>
</gene>
<accession>A0A6I5RV54</accession>
<dbReference type="CDD" id="cd02227">
    <property type="entry name" value="cupin_TM1112-like"/>
    <property type="match status" value="1"/>
</dbReference>
<dbReference type="RefSeq" id="WP_163939385.1">
    <property type="nucleotide sequence ID" value="NZ_BMQU01000001.1"/>
</dbReference>
<dbReference type="PANTHER" id="PTHR40943">
    <property type="entry name" value="CYTOPLASMIC PROTEIN-RELATED"/>
    <property type="match status" value="1"/>
</dbReference>
<dbReference type="AlphaFoldDB" id="A0A6I5RV54"/>
<dbReference type="InterPro" id="IPR014710">
    <property type="entry name" value="RmlC-like_jellyroll"/>
</dbReference>
<protein>
    <submittedName>
        <fullName evidence="2">Cupin domain-containing protein</fullName>
    </submittedName>
</protein>
<evidence type="ECO:0000259" key="1">
    <source>
        <dbReference type="Pfam" id="PF05899"/>
    </source>
</evidence>
<dbReference type="PANTHER" id="PTHR40943:SF2">
    <property type="entry name" value="(S)-UREIDOGLYCINE AMINOHYDROLASE CUPIN DOMAIN-CONTAINING PROTEIN"/>
    <property type="match status" value="1"/>
</dbReference>
<dbReference type="Gene3D" id="2.60.120.10">
    <property type="entry name" value="Jelly Rolls"/>
    <property type="match status" value="1"/>
</dbReference>
<evidence type="ECO:0000313" key="2">
    <source>
        <dbReference type="EMBL" id="NES11629.1"/>
    </source>
</evidence>
<dbReference type="InterPro" id="IPR011051">
    <property type="entry name" value="RmlC_Cupin_sf"/>
</dbReference>
<dbReference type="EMBL" id="JAAHBT010000280">
    <property type="protein sequence ID" value="NES11629.1"/>
    <property type="molecule type" value="Genomic_DNA"/>
</dbReference>
<dbReference type="SUPFAM" id="SSF51182">
    <property type="entry name" value="RmlC-like cupins"/>
    <property type="match status" value="1"/>
</dbReference>
<dbReference type="Proteomes" id="UP000471751">
    <property type="component" value="Unassembled WGS sequence"/>
</dbReference>
<comment type="caution">
    <text evidence="2">The sequence shown here is derived from an EMBL/GenBank/DDBJ whole genome shotgun (WGS) entry which is preliminary data.</text>
</comment>
<dbReference type="Pfam" id="PF05899">
    <property type="entry name" value="Cupin_3"/>
    <property type="match status" value="1"/>
</dbReference>
<name>A0A6I5RV54_9PSED</name>
<dbReference type="InterPro" id="IPR008579">
    <property type="entry name" value="UGlyAH_Cupin_dom"/>
</dbReference>